<accession>A0A6J4TQ04</accession>
<feature type="non-terminal residue" evidence="1">
    <location>
        <position position="1"/>
    </location>
</feature>
<dbReference type="AlphaFoldDB" id="A0A6J4TQ04"/>
<proteinExistence type="predicted"/>
<gene>
    <name evidence="1" type="ORF">AVDCRST_MAG79-762</name>
</gene>
<name>A0A6J4TQ04_9ACTN</name>
<dbReference type="EMBL" id="CADCWC010000147">
    <property type="protein sequence ID" value="CAA9529218.1"/>
    <property type="molecule type" value="Genomic_DNA"/>
</dbReference>
<reference evidence="1" key="1">
    <citation type="submission" date="2020-02" db="EMBL/GenBank/DDBJ databases">
        <authorList>
            <person name="Meier V. D."/>
        </authorList>
    </citation>
    <scope>NUCLEOTIDE SEQUENCE</scope>
    <source>
        <strain evidence="1">AVDCRST_MAG79</strain>
    </source>
</reference>
<protein>
    <submittedName>
        <fullName evidence="1">Uncharacterized protein</fullName>
    </submittedName>
</protein>
<sequence>PGSWAAASTTHSESAFEAPITVWASTALSVDTSTKRSTPASRAAWARSRVASALFAMAAAGFDSISGTCL</sequence>
<organism evidence="1">
    <name type="scientific">uncultured Thermoleophilia bacterium</name>
    <dbReference type="NCBI Taxonomy" id="1497501"/>
    <lineage>
        <taxon>Bacteria</taxon>
        <taxon>Bacillati</taxon>
        <taxon>Actinomycetota</taxon>
        <taxon>Thermoleophilia</taxon>
        <taxon>environmental samples</taxon>
    </lineage>
</organism>
<evidence type="ECO:0000313" key="1">
    <source>
        <dbReference type="EMBL" id="CAA9529218.1"/>
    </source>
</evidence>